<accession>A0ACA9LJC8</accession>
<reference evidence="1" key="1">
    <citation type="submission" date="2021-06" db="EMBL/GenBank/DDBJ databases">
        <authorList>
            <person name="Kallberg Y."/>
            <person name="Tangrot J."/>
            <person name="Rosling A."/>
        </authorList>
    </citation>
    <scope>NUCLEOTIDE SEQUENCE</scope>
    <source>
        <strain evidence="1">CL356</strain>
    </source>
</reference>
<gene>
    <name evidence="1" type="ORF">ACOLOM_LOCUS4197</name>
</gene>
<evidence type="ECO:0000313" key="2">
    <source>
        <dbReference type="Proteomes" id="UP000789525"/>
    </source>
</evidence>
<name>A0ACA9LJC8_9GLOM</name>
<dbReference type="EMBL" id="CAJVPT010006735">
    <property type="protein sequence ID" value="CAG8534075.1"/>
    <property type="molecule type" value="Genomic_DNA"/>
</dbReference>
<proteinExistence type="predicted"/>
<organism evidence="1 2">
    <name type="scientific">Acaulospora colombiana</name>
    <dbReference type="NCBI Taxonomy" id="27376"/>
    <lineage>
        <taxon>Eukaryota</taxon>
        <taxon>Fungi</taxon>
        <taxon>Fungi incertae sedis</taxon>
        <taxon>Mucoromycota</taxon>
        <taxon>Glomeromycotina</taxon>
        <taxon>Glomeromycetes</taxon>
        <taxon>Diversisporales</taxon>
        <taxon>Acaulosporaceae</taxon>
        <taxon>Acaulospora</taxon>
    </lineage>
</organism>
<protein>
    <submittedName>
        <fullName evidence="1">13281_t:CDS:1</fullName>
    </submittedName>
</protein>
<evidence type="ECO:0000313" key="1">
    <source>
        <dbReference type="EMBL" id="CAG8534075.1"/>
    </source>
</evidence>
<sequence>MRSPMGLLIICCAVKGAWVCERAVSCYLRDIYTRIYRPVQSRITVVVKLEQGSTCRLQGWARREAQQWGEGGGGDRGLDIYHHTNFYHSDKNKMQRPLQQRTRDNFQTDALRPAALPSATLLRPRAAEESTIEQTSEEYLETMYEEWNKKVDVELETLVDGMAELVNIASIGNKDKFRIAQEAFETQCRTESMLLLLLSDEEEIAKRRDLAAEGFKQRAETSMQDAAEALDILLNGSSKANATDMETEAVFTDIPAHKWTEATPPSSCSTFFPSTLLVTQDTALVGLCSWEPQN</sequence>
<comment type="caution">
    <text evidence="1">The sequence shown here is derived from an EMBL/GenBank/DDBJ whole genome shotgun (WGS) entry which is preliminary data.</text>
</comment>
<keyword evidence="2" id="KW-1185">Reference proteome</keyword>
<dbReference type="Proteomes" id="UP000789525">
    <property type="component" value="Unassembled WGS sequence"/>
</dbReference>